<gene>
    <name evidence="1" type="ORF">SDC9_182051</name>
</gene>
<organism evidence="1">
    <name type="scientific">bioreactor metagenome</name>
    <dbReference type="NCBI Taxonomy" id="1076179"/>
    <lineage>
        <taxon>unclassified sequences</taxon>
        <taxon>metagenomes</taxon>
        <taxon>ecological metagenomes</taxon>
    </lineage>
</organism>
<evidence type="ECO:0000313" key="1">
    <source>
        <dbReference type="EMBL" id="MPN34557.1"/>
    </source>
</evidence>
<comment type="caution">
    <text evidence="1">The sequence shown here is derived from an EMBL/GenBank/DDBJ whole genome shotgun (WGS) entry which is preliminary data.</text>
</comment>
<proteinExistence type="predicted"/>
<dbReference type="EMBL" id="VSSQ01087662">
    <property type="protein sequence ID" value="MPN34557.1"/>
    <property type="molecule type" value="Genomic_DNA"/>
</dbReference>
<accession>A0A645H6A2</accession>
<reference evidence="1" key="1">
    <citation type="submission" date="2019-08" db="EMBL/GenBank/DDBJ databases">
        <authorList>
            <person name="Kucharzyk K."/>
            <person name="Murdoch R.W."/>
            <person name="Higgins S."/>
            <person name="Loffler F."/>
        </authorList>
    </citation>
    <scope>NUCLEOTIDE SEQUENCE</scope>
</reference>
<name>A0A645H6A2_9ZZZZ</name>
<protein>
    <submittedName>
        <fullName evidence="1">Uncharacterized protein</fullName>
    </submittedName>
</protein>
<sequence>MLNGVAEMNVELKLDGAYGFLLGCHERFLTYIVVSGDTATITSN</sequence>
<dbReference type="AlphaFoldDB" id="A0A645H6A2"/>